<evidence type="ECO:0000256" key="3">
    <source>
        <dbReference type="ARBA" id="ARBA00022840"/>
    </source>
</evidence>
<feature type="domain" description="ABC transporter" evidence="4">
    <location>
        <begin position="7"/>
        <end position="240"/>
    </location>
</feature>
<dbReference type="KEGG" id="dbr:Deba_2057"/>
<dbReference type="Gene3D" id="3.40.50.300">
    <property type="entry name" value="P-loop containing nucleotide triphosphate hydrolases"/>
    <property type="match status" value="1"/>
</dbReference>
<dbReference type="Proteomes" id="UP000009047">
    <property type="component" value="Chromosome"/>
</dbReference>
<dbReference type="InterPro" id="IPR051120">
    <property type="entry name" value="ABC_AA/LPS_Transport"/>
</dbReference>
<dbReference type="STRING" id="644282.Deba_2057"/>
<reference evidence="5 6" key="1">
    <citation type="journal article" date="2010" name="Stand. Genomic Sci.">
        <title>Complete genome sequence of Desulfarculus baarsii type strain (2st14).</title>
        <authorList>
            <person name="Sun H."/>
            <person name="Spring S."/>
            <person name="Lapidus A."/>
            <person name="Davenport K."/>
            <person name="Del Rio T.G."/>
            <person name="Tice H."/>
            <person name="Nolan M."/>
            <person name="Copeland A."/>
            <person name="Cheng J.F."/>
            <person name="Lucas S."/>
            <person name="Tapia R."/>
            <person name="Goodwin L."/>
            <person name="Pitluck S."/>
            <person name="Ivanova N."/>
            <person name="Pagani I."/>
            <person name="Mavromatis K."/>
            <person name="Ovchinnikova G."/>
            <person name="Pati A."/>
            <person name="Chen A."/>
            <person name="Palaniappan K."/>
            <person name="Hauser L."/>
            <person name="Chang Y.J."/>
            <person name="Jeffries C.D."/>
            <person name="Detter J.C."/>
            <person name="Han C."/>
            <person name="Rohde M."/>
            <person name="Brambilla E."/>
            <person name="Goker M."/>
            <person name="Woyke T."/>
            <person name="Bristow J."/>
            <person name="Eisen J.A."/>
            <person name="Markowitz V."/>
            <person name="Hugenholtz P."/>
            <person name="Kyrpides N.C."/>
            <person name="Klenk H.P."/>
            <person name="Land M."/>
        </authorList>
    </citation>
    <scope>NUCLEOTIDE SEQUENCE [LARGE SCALE GENOMIC DNA]</scope>
    <source>
        <strain evidence="6">ATCC 33931 / DSM 2075 / LMG 7858 / VKM B-1802 / 2st14</strain>
    </source>
</reference>
<dbReference type="GO" id="GO:0016887">
    <property type="term" value="F:ATP hydrolysis activity"/>
    <property type="evidence" value="ECO:0007669"/>
    <property type="project" value="InterPro"/>
</dbReference>
<sequence length="244" mass="25679">MSGEPLLEARGLSKSFGALRALDGVNLRLEHGGALGVIGPNGSGKSTMFRLLGGLMRPDAGQAFLEGRPIVGLAAWRVCRLGLALTGQIPQPLSELTVRENVVAAAVFGGGLAMGAARRAAEEHLALTGLAALADAPSGRLTVVNRRRLELARALATRPKVILLDENLAGLTPVETDQALDLLRQINAMGVGLLMVEHVMRAVLGICRRVMVLDQGRLIAQGRPEEVVREAAVIEAYLGSDVHA</sequence>
<dbReference type="PROSITE" id="PS50893">
    <property type="entry name" value="ABC_TRANSPORTER_2"/>
    <property type="match status" value="1"/>
</dbReference>
<evidence type="ECO:0000259" key="4">
    <source>
        <dbReference type="PROSITE" id="PS50893"/>
    </source>
</evidence>
<dbReference type="PANTHER" id="PTHR45772">
    <property type="entry name" value="CONSERVED COMPONENT OF ABC TRANSPORTER FOR NATURAL AMINO ACIDS-RELATED"/>
    <property type="match status" value="1"/>
</dbReference>
<proteinExistence type="predicted"/>
<dbReference type="GO" id="GO:0005524">
    <property type="term" value="F:ATP binding"/>
    <property type="evidence" value="ECO:0007669"/>
    <property type="project" value="UniProtKB-KW"/>
</dbReference>
<organism evidence="5 6">
    <name type="scientific">Desulfarculus baarsii (strain ATCC 33931 / DSM 2075 / LMG 7858 / VKM B-1802 / 2st14)</name>
    <dbReference type="NCBI Taxonomy" id="644282"/>
    <lineage>
        <taxon>Bacteria</taxon>
        <taxon>Pseudomonadati</taxon>
        <taxon>Thermodesulfobacteriota</taxon>
        <taxon>Desulfarculia</taxon>
        <taxon>Desulfarculales</taxon>
        <taxon>Desulfarculaceae</taxon>
        <taxon>Desulfarculus</taxon>
    </lineage>
</organism>
<dbReference type="EMBL" id="CP002085">
    <property type="protein sequence ID" value="ADK85422.1"/>
    <property type="molecule type" value="Genomic_DNA"/>
</dbReference>
<dbReference type="Pfam" id="PF12399">
    <property type="entry name" value="BCA_ABC_TP_C"/>
    <property type="match status" value="1"/>
</dbReference>
<dbReference type="HOGENOM" id="CLU_000604_1_2_7"/>
<dbReference type="RefSeq" id="WP_013258863.1">
    <property type="nucleotide sequence ID" value="NC_014365.1"/>
</dbReference>
<dbReference type="SMART" id="SM00382">
    <property type="entry name" value="AAA"/>
    <property type="match status" value="1"/>
</dbReference>
<evidence type="ECO:0000313" key="5">
    <source>
        <dbReference type="EMBL" id="ADK85422.1"/>
    </source>
</evidence>
<dbReference type="InterPro" id="IPR032823">
    <property type="entry name" value="BCA_ABC_TP_C"/>
</dbReference>
<dbReference type="eggNOG" id="COG0411">
    <property type="taxonomic scope" value="Bacteria"/>
</dbReference>
<dbReference type="InterPro" id="IPR003439">
    <property type="entry name" value="ABC_transporter-like_ATP-bd"/>
</dbReference>
<dbReference type="SUPFAM" id="SSF52540">
    <property type="entry name" value="P-loop containing nucleoside triphosphate hydrolases"/>
    <property type="match status" value="1"/>
</dbReference>
<accession>E1QIA5</accession>
<dbReference type="InterPro" id="IPR027417">
    <property type="entry name" value="P-loop_NTPase"/>
</dbReference>
<dbReference type="InterPro" id="IPR003593">
    <property type="entry name" value="AAA+_ATPase"/>
</dbReference>
<gene>
    <name evidence="5" type="ordered locus">Deba_2057</name>
</gene>
<dbReference type="GO" id="GO:0005886">
    <property type="term" value="C:plasma membrane"/>
    <property type="evidence" value="ECO:0007669"/>
    <property type="project" value="TreeGrafter"/>
</dbReference>
<keyword evidence="1" id="KW-0813">Transport</keyword>
<dbReference type="AlphaFoldDB" id="E1QIA5"/>
<evidence type="ECO:0000313" key="6">
    <source>
        <dbReference type="Proteomes" id="UP000009047"/>
    </source>
</evidence>
<keyword evidence="6" id="KW-1185">Reference proteome</keyword>
<name>E1QIA5_DESB2</name>
<protein>
    <submittedName>
        <fullName evidence="5">ABC transporter related protein</fullName>
    </submittedName>
</protein>
<dbReference type="Pfam" id="PF00005">
    <property type="entry name" value="ABC_tran"/>
    <property type="match status" value="1"/>
</dbReference>
<keyword evidence="2" id="KW-0547">Nucleotide-binding</keyword>
<evidence type="ECO:0000256" key="1">
    <source>
        <dbReference type="ARBA" id="ARBA00022448"/>
    </source>
</evidence>
<keyword evidence="3" id="KW-0067">ATP-binding</keyword>
<evidence type="ECO:0000256" key="2">
    <source>
        <dbReference type="ARBA" id="ARBA00022741"/>
    </source>
</evidence>